<gene>
    <name evidence="1" type="ORF">NM208_g10496</name>
</gene>
<keyword evidence="2" id="KW-1185">Reference proteome</keyword>
<dbReference type="EMBL" id="JANRMS010001493">
    <property type="protein sequence ID" value="KAJ3527869.1"/>
    <property type="molecule type" value="Genomic_DNA"/>
</dbReference>
<protein>
    <submittedName>
        <fullName evidence="1">Uncharacterized protein</fullName>
    </submittedName>
</protein>
<reference evidence="1" key="1">
    <citation type="submission" date="2022-08" db="EMBL/GenBank/DDBJ databases">
        <title>Genome Sequence of Fusarium decemcellulare.</title>
        <authorList>
            <person name="Buettner E."/>
        </authorList>
    </citation>
    <scope>NUCLEOTIDE SEQUENCE</scope>
    <source>
        <strain evidence="1">Babe19</strain>
    </source>
</reference>
<evidence type="ECO:0000313" key="2">
    <source>
        <dbReference type="Proteomes" id="UP001148629"/>
    </source>
</evidence>
<comment type="caution">
    <text evidence="1">The sequence shown here is derived from an EMBL/GenBank/DDBJ whole genome shotgun (WGS) entry which is preliminary data.</text>
</comment>
<organism evidence="1 2">
    <name type="scientific">Fusarium decemcellulare</name>
    <dbReference type="NCBI Taxonomy" id="57161"/>
    <lineage>
        <taxon>Eukaryota</taxon>
        <taxon>Fungi</taxon>
        <taxon>Dikarya</taxon>
        <taxon>Ascomycota</taxon>
        <taxon>Pezizomycotina</taxon>
        <taxon>Sordariomycetes</taxon>
        <taxon>Hypocreomycetidae</taxon>
        <taxon>Hypocreales</taxon>
        <taxon>Nectriaceae</taxon>
        <taxon>Fusarium</taxon>
        <taxon>Fusarium decemcellulare species complex</taxon>
    </lineage>
</organism>
<evidence type="ECO:0000313" key="1">
    <source>
        <dbReference type="EMBL" id="KAJ3527869.1"/>
    </source>
</evidence>
<dbReference type="Proteomes" id="UP001148629">
    <property type="component" value="Unassembled WGS sequence"/>
</dbReference>
<accession>A0ACC1RXN4</accession>
<name>A0ACC1RXN4_9HYPO</name>
<sequence>MKRMVRQQFIPARHSRHRLAALALYRALVKAGRKVPLPKDLQHPGPTHPVAHIARKRFLKERGLTSSRLIYNCMAAGYKFLTLLTKSQTVDSPEHSQIIQHLRKRSEKSALSRSKAPPPRKEKRYSPPVFAKVSSPGQAPRYEPTFRPLPKSAISGERKVPVLGSTAEGQVFLRFKKPQPRLLNHLVYKRTKRWRTGVLKLLKVQNYGFKAAKQEDNWDKLVDKLMLEEGVQSTVIPDTKTSTYYWSQRLAKAWYEDKLDRTWEDWVARGKAMDQLIEAERVLADEERKIPKEPIDEAEAAAIRTETLDNILGTARQRHEEREEAQRNRPFEDPFMAPRWLKLVTNLEKTQPKEPMEHPIKNWREAYAEEGKPAPPRYTGICY</sequence>
<proteinExistence type="predicted"/>